<feature type="compositionally biased region" description="Basic residues" evidence="5">
    <location>
        <begin position="397"/>
        <end position="415"/>
    </location>
</feature>
<organism evidence="7 8">
    <name type="scientific">Pelobates cultripes</name>
    <name type="common">Western spadefoot toad</name>
    <dbReference type="NCBI Taxonomy" id="61616"/>
    <lineage>
        <taxon>Eukaryota</taxon>
        <taxon>Metazoa</taxon>
        <taxon>Chordata</taxon>
        <taxon>Craniata</taxon>
        <taxon>Vertebrata</taxon>
        <taxon>Euteleostomi</taxon>
        <taxon>Amphibia</taxon>
        <taxon>Batrachia</taxon>
        <taxon>Anura</taxon>
        <taxon>Pelobatoidea</taxon>
        <taxon>Pelobatidae</taxon>
        <taxon>Pelobates</taxon>
    </lineage>
</organism>
<dbReference type="PANTHER" id="PTHR23112:SF0">
    <property type="entry name" value="TRANSMEMBRANE PROTEIN 116"/>
    <property type="match status" value="1"/>
</dbReference>
<dbReference type="GO" id="GO:0004930">
    <property type="term" value="F:G protein-coupled receptor activity"/>
    <property type="evidence" value="ECO:0007669"/>
    <property type="project" value="TreeGrafter"/>
</dbReference>
<keyword evidence="4 6" id="KW-0472">Membrane</keyword>
<feature type="transmembrane region" description="Helical" evidence="6">
    <location>
        <begin position="76"/>
        <end position="97"/>
    </location>
</feature>
<keyword evidence="2 6" id="KW-0812">Transmembrane</keyword>
<feature type="transmembrane region" description="Helical" evidence="6">
    <location>
        <begin position="264"/>
        <end position="282"/>
    </location>
</feature>
<evidence type="ECO:0000313" key="8">
    <source>
        <dbReference type="Proteomes" id="UP001295444"/>
    </source>
</evidence>
<evidence type="ECO:0000256" key="6">
    <source>
        <dbReference type="SAM" id="Phobius"/>
    </source>
</evidence>
<dbReference type="GO" id="GO:0005886">
    <property type="term" value="C:plasma membrane"/>
    <property type="evidence" value="ECO:0007669"/>
    <property type="project" value="TreeGrafter"/>
</dbReference>
<evidence type="ECO:0000256" key="4">
    <source>
        <dbReference type="ARBA" id="ARBA00023136"/>
    </source>
</evidence>
<dbReference type="AlphaFoldDB" id="A0AAD1SD31"/>
<sequence length="611" mass="69232">MAEMDVHSVLGLNMDSGSMEDAILNNVTIADSWKGVYLTVKWMQVVTTLFSILASVAFIVYAVVRRVVKSAEVRPFFYLTVSDLLLAICWLIGAVVYRRSACSRNPTCYNIQAVAQMLYISTFFYTLNFIWELGKSLKRKLDNDLHKITSTERNIGRAAIILSSVVPAVLTVPTLYFGNKMECYGNSTHPHSCLVVNAGSLVTLDPQTYTNGTCKIIHLYSTSVFLCVFVLTATSMLVYVCVALRGYYTNDKGWTAINVMKMSLLLYLAIFFFSSVAGQYHYMKNIQKIRVKTKYEMSGTIEALLEQLKQKALGCSDTAWLQACLESAPSTSGLIEVEEEEGAELQEELIMEEGAGYSPQKIKGQVQERKSGDSDPCRIREARTKRSRETFSPSPIKNRKRMWKQGRKYEQKKKNKEAEDRPRLFEESEAAQDIPGCSHELDFNGRSMWQQEFIDSDSLELFTDASGAIGFGIYWNGQWCAQEWPVLWAQEGLTKNLTLLELFPIVAAIYLWGGAWRNRRLIVTCDNLSVVMVINSLQSRCNRVINLLRHLVLRCFQLNIWIKARHIPGKINRLADALSRLQLQEFRKLAPRAAAEGTQFPSDLWDLIGDS</sequence>
<keyword evidence="3 6" id="KW-1133">Transmembrane helix</keyword>
<dbReference type="CDD" id="cd09275">
    <property type="entry name" value="RNase_HI_RT_DIRS1"/>
    <property type="match status" value="1"/>
</dbReference>
<name>A0AAD1SD31_PELCU</name>
<feature type="transmembrane region" description="Helical" evidence="6">
    <location>
        <begin position="219"/>
        <end position="244"/>
    </location>
</feature>
<dbReference type="EMBL" id="OW240916">
    <property type="protein sequence ID" value="CAH2295917.1"/>
    <property type="molecule type" value="Genomic_DNA"/>
</dbReference>
<feature type="transmembrane region" description="Helical" evidence="6">
    <location>
        <begin position="117"/>
        <end position="134"/>
    </location>
</feature>
<evidence type="ECO:0000256" key="5">
    <source>
        <dbReference type="SAM" id="MobiDB-lite"/>
    </source>
</evidence>
<comment type="subcellular location">
    <subcellularLocation>
        <location evidence="1">Membrane</location>
        <topology evidence="1">Multi-pass membrane protein</topology>
    </subcellularLocation>
</comment>
<reference evidence="7" key="1">
    <citation type="submission" date="2022-03" db="EMBL/GenBank/DDBJ databases">
        <authorList>
            <person name="Alioto T."/>
            <person name="Alioto T."/>
            <person name="Gomez Garrido J."/>
        </authorList>
    </citation>
    <scope>NUCLEOTIDE SEQUENCE</scope>
</reference>
<feature type="compositionally biased region" description="Basic and acidic residues" evidence="5">
    <location>
        <begin position="366"/>
        <end position="389"/>
    </location>
</feature>
<feature type="region of interest" description="Disordered" evidence="5">
    <location>
        <begin position="359"/>
        <end position="423"/>
    </location>
</feature>
<evidence type="ECO:0000256" key="1">
    <source>
        <dbReference type="ARBA" id="ARBA00004141"/>
    </source>
</evidence>
<keyword evidence="8" id="KW-1185">Reference proteome</keyword>
<feature type="transmembrane region" description="Helical" evidence="6">
    <location>
        <begin position="155"/>
        <end position="177"/>
    </location>
</feature>
<evidence type="ECO:0000313" key="7">
    <source>
        <dbReference type="EMBL" id="CAH2295917.1"/>
    </source>
</evidence>
<dbReference type="Proteomes" id="UP001295444">
    <property type="component" value="Chromosome 05"/>
</dbReference>
<proteinExistence type="predicted"/>
<feature type="transmembrane region" description="Helical" evidence="6">
    <location>
        <begin position="42"/>
        <end position="64"/>
    </location>
</feature>
<protein>
    <submittedName>
        <fullName evidence="7">Uncharacterized protein</fullName>
    </submittedName>
</protein>
<evidence type="ECO:0000256" key="2">
    <source>
        <dbReference type="ARBA" id="ARBA00022692"/>
    </source>
</evidence>
<dbReference type="PANTHER" id="PTHR23112">
    <property type="entry name" value="G PROTEIN-COUPLED RECEPTOR 157-RELATED"/>
    <property type="match status" value="1"/>
</dbReference>
<accession>A0AAD1SD31</accession>
<dbReference type="GO" id="GO:0007189">
    <property type="term" value="P:adenylate cyclase-activating G protein-coupled receptor signaling pathway"/>
    <property type="evidence" value="ECO:0007669"/>
    <property type="project" value="TreeGrafter"/>
</dbReference>
<evidence type="ECO:0000256" key="3">
    <source>
        <dbReference type="ARBA" id="ARBA00022989"/>
    </source>
</evidence>
<gene>
    <name evidence="7" type="ORF">PECUL_23A019154</name>
</gene>